<evidence type="ECO:0000313" key="2">
    <source>
        <dbReference type="EMBL" id="TDK66507.1"/>
    </source>
</evidence>
<dbReference type="EMBL" id="SMYL01000003">
    <property type="protein sequence ID" value="TDK66507.1"/>
    <property type="molecule type" value="Genomic_DNA"/>
</dbReference>
<keyword evidence="1" id="KW-0472">Membrane</keyword>
<dbReference type="AlphaFoldDB" id="A0A4R5W3A6"/>
<gene>
    <name evidence="2" type="ORF">E2I14_08560</name>
</gene>
<feature type="transmembrane region" description="Helical" evidence="1">
    <location>
        <begin position="138"/>
        <end position="159"/>
    </location>
</feature>
<keyword evidence="1" id="KW-0812">Transmembrane</keyword>
<feature type="transmembrane region" description="Helical" evidence="1">
    <location>
        <begin position="77"/>
        <end position="98"/>
    </location>
</feature>
<comment type="caution">
    <text evidence="2">The sequence shown here is derived from an EMBL/GenBank/DDBJ whole genome shotgun (WGS) entry which is preliminary data.</text>
</comment>
<keyword evidence="1" id="KW-1133">Transmembrane helix</keyword>
<accession>A0A4R5W3A6</accession>
<dbReference type="Proteomes" id="UP000294829">
    <property type="component" value="Unassembled WGS sequence"/>
</dbReference>
<name>A0A4R5W3A6_9BURK</name>
<feature type="transmembrane region" description="Helical" evidence="1">
    <location>
        <begin position="104"/>
        <end position="126"/>
    </location>
</feature>
<reference evidence="2 3" key="1">
    <citation type="submission" date="2019-03" db="EMBL/GenBank/DDBJ databases">
        <title>Sapientia aquatica gen. nov., sp. nov., isolated from a crater lake.</title>
        <authorList>
            <person name="Felfoldi T."/>
            <person name="Szabo A."/>
            <person name="Toth E."/>
            <person name="Schumann P."/>
            <person name="Keki Z."/>
            <person name="Marialigeti K."/>
            <person name="Mathe I."/>
        </authorList>
    </citation>
    <scope>NUCLEOTIDE SEQUENCE [LARGE SCALE GENOMIC DNA]</scope>
    <source>
        <strain evidence="2 3">SA-152</strain>
    </source>
</reference>
<keyword evidence="3" id="KW-1185">Reference proteome</keyword>
<proteinExistence type="predicted"/>
<dbReference type="OrthoDB" id="8774202at2"/>
<sequence>MTYSILLIIFWLALLLAAQQRIWHIALLGFPGVVLHELMHFLVGLILFAKPTSFSLIPQRVKNGWQFGSVSFRGLNFINAAPVAYAPLLLVGVAWFAFHHWMLPLFFAGQYFVWIAAGYLIACGLFSSIPSSTDVKVGGISTLFWLTLGAAAFYCHYYLHWPS</sequence>
<feature type="transmembrane region" description="Helical" evidence="1">
    <location>
        <begin position="38"/>
        <end position="57"/>
    </location>
</feature>
<organism evidence="2 3">
    <name type="scientific">Sapientia aquatica</name>
    <dbReference type="NCBI Taxonomy" id="1549640"/>
    <lineage>
        <taxon>Bacteria</taxon>
        <taxon>Pseudomonadati</taxon>
        <taxon>Pseudomonadota</taxon>
        <taxon>Betaproteobacteria</taxon>
        <taxon>Burkholderiales</taxon>
        <taxon>Oxalobacteraceae</taxon>
        <taxon>Sapientia</taxon>
    </lineage>
</organism>
<protein>
    <submittedName>
        <fullName evidence="2">Uncharacterized protein</fullName>
    </submittedName>
</protein>
<evidence type="ECO:0000313" key="3">
    <source>
        <dbReference type="Proteomes" id="UP000294829"/>
    </source>
</evidence>
<evidence type="ECO:0000256" key="1">
    <source>
        <dbReference type="SAM" id="Phobius"/>
    </source>
</evidence>